<dbReference type="Gene3D" id="3.40.50.170">
    <property type="entry name" value="Formyl transferase, N-terminal domain"/>
    <property type="match status" value="1"/>
</dbReference>
<sequence>MFNIVVIASGNGSNFQAVIDAIDSGLINARIIKLISDNERANALNRARSSGIETVIINGKDSNFYPILNDILLSINPDLIVLDGFMKIMPDYIVNEFLYKMINIHPSLLPAFGGRGFYGIKVHRSVIRSGARFSGCTIHFVTSDVDNGPIIEQRVVEVNDDDDEYTLSEKIHEEEHRALVASIALLISGRYRISGKRVLRLY</sequence>
<dbReference type="GO" id="GO:0004644">
    <property type="term" value="F:phosphoribosylglycinamide formyltransferase activity"/>
    <property type="evidence" value="ECO:0007669"/>
    <property type="project" value="UniProtKB-EC"/>
</dbReference>
<dbReference type="InterPro" id="IPR036477">
    <property type="entry name" value="Formyl_transf_N_sf"/>
</dbReference>
<dbReference type="KEGG" id="pto:PTO0379"/>
<dbReference type="GeneID" id="2844753"/>
<comment type="pathway">
    <text evidence="1">Purine metabolism; IMP biosynthesis via de novo pathway; N(2)-formyl-N(1)-(5-phospho-D-ribosyl)glycinamide from N(1)-(5-phospho-D-ribosyl)glycinamide (10-formyl THF route): step 1/1.</text>
</comment>
<dbReference type="Pfam" id="PF00551">
    <property type="entry name" value="Formyl_trans_N"/>
    <property type="match status" value="1"/>
</dbReference>
<dbReference type="HOGENOM" id="CLU_038395_1_3_2"/>
<dbReference type="NCBIfam" id="TIGR00639">
    <property type="entry name" value="PurN"/>
    <property type="match status" value="1"/>
</dbReference>
<evidence type="ECO:0000313" key="7">
    <source>
        <dbReference type="Proteomes" id="UP000000438"/>
    </source>
</evidence>
<reference evidence="6 7" key="1">
    <citation type="journal article" date="2004" name="Proc. Natl. Acad. Sci. U.S.A.">
        <title>Genome sequence of Picrophilus torridus and its implications for life around pH 0.</title>
        <authorList>
            <person name="Futterer O."/>
            <person name="Angelov A."/>
            <person name="Liesegang H."/>
            <person name="Gottschalk G."/>
            <person name="Schleper C."/>
            <person name="Schepers B."/>
            <person name="Dock C."/>
            <person name="Antranikian G."/>
            <person name="Liebl W."/>
        </authorList>
    </citation>
    <scope>NUCLEOTIDE SEQUENCE [LARGE SCALE GENOMIC DNA]</scope>
    <source>
        <strain evidence="7">ATCC 700027 / DSM 9790 / JCM 10055 / NBRC 100828</strain>
    </source>
</reference>
<dbReference type="PANTHER" id="PTHR43369">
    <property type="entry name" value="PHOSPHORIBOSYLGLYCINAMIDE FORMYLTRANSFERASE"/>
    <property type="match status" value="1"/>
</dbReference>
<evidence type="ECO:0000256" key="3">
    <source>
        <dbReference type="ARBA" id="ARBA00022679"/>
    </source>
</evidence>
<dbReference type="InParanoid" id="Q6L238"/>
<dbReference type="Proteomes" id="UP000000438">
    <property type="component" value="Chromosome"/>
</dbReference>
<evidence type="ECO:0000256" key="4">
    <source>
        <dbReference type="ARBA" id="ARBA00022755"/>
    </source>
</evidence>
<dbReference type="SUPFAM" id="SSF53328">
    <property type="entry name" value="Formyltransferase"/>
    <property type="match status" value="1"/>
</dbReference>
<proteinExistence type="inferred from homology"/>
<dbReference type="AlphaFoldDB" id="Q6L238"/>
<dbReference type="PaxDb" id="263820-PTO0379"/>
<dbReference type="STRING" id="263820.PTO0379"/>
<dbReference type="PATRIC" id="fig|263820.9.peg.403"/>
<evidence type="ECO:0000313" key="6">
    <source>
        <dbReference type="EMBL" id="AAT42964.1"/>
    </source>
</evidence>
<name>Q6L238_PICTO</name>
<dbReference type="CDD" id="cd08645">
    <property type="entry name" value="FMT_core_GART"/>
    <property type="match status" value="1"/>
</dbReference>
<evidence type="ECO:0000256" key="1">
    <source>
        <dbReference type="ARBA" id="ARBA00005054"/>
    </source>
</evidence>
<keyword evidence="4" id="KW-0658">Purine biosynthesis</keyword>
<keyword evidence="3 6" id="KW-0808">Transferase</keyword>
<evidence type="ECO:0000256" key="2">
    <source>
        <dbReference type="ARBA" id="ARBA00012254"/>
    </source>
</evidence>
<feature type="domain" description="Formyl transferase N-terminal" evidence="5">
    <location>
        <begin position="3"/>
        <end position="182"/>
    </location>
</feature>
<dbReference type="PANTHER" id="PTHR43369:SF2">
    <property type="entry name" value="PHOSPHORIBOSYLGLYCINAMIDE FORMYLTRANSFERASE"/>
    <property type="match status" value="1"/>
</dbReference>
<dbReference type="HAMAP" id="MF_01930">
    <property type="entry name" value="PurN"/>
    <property type="match status" value="1"/>
</dbReference>
<dbReference type="eggNOG" id="arCOG02825">
    <property type="taxonomic scope" value="Archaea"/>
</dbReference>
<dbReference type="EMBL" id="AE017261">
    <property type="protein sequence ID" value="AAT42964.1"/>
    <property type="molecule type" value="Genomic_DNA"/>
</dbReference>
<dbReference type="RefSeq" id="WP_011177180.1">
    <property type="nucleotide sequence ID" value="NC_005877.1"/>
</dbReference>
<dbReference type="EC" id="2.1.2.2" evidence="2"/>
<dbReference type="InterPro" id="IPR002376">
    <property type="entry name" value="Formyl_transf_N"/>
</dbReference>
<evidence type="ECO:0000259" key="5">
    <source>
        <dbReference type="Pfam" id="PF00551"/>
    </source>
</evidence>
<dbReference type="InterPro" id="IPR004607">
    <property type="entry name" value="GART"/>
</dbReference>
<accession>Q6L238</accession>
<dbReference type="OrthoDB" id="27277at2157"/>
<protein>
    <recommendedName>
        <fullName evidence="2">phosphoribosylglycinamide formyltransferase 1</fullName>
        <ecNumber evidence="2">2.1.2.2</ecNumber>
    </recommendedName>
</protein>
<dbReference type="GO" id="GO:0006189">
    <property type="term" value="P:'de novo' IMP biosynthetic process"/>
    <property type="evidence" value="ECO:0007669"/>
    <property type="project" value="InterPro"/>
</dbReference>
<dbReference type="GO" id="GO:0005829">
    <property type="term" value="C:cytosol"/>
    <property type="evidence" value="ECO:0007669"/>
    <property type="project" value="TreeGrafter"/>
</dbReference>
<gene>
    <name evidence="6" type="ordered locus">PTO0379</name>
</gene>
<organism evidence="6 7">
    <name type="scientific">Picrophilus torridus (strain ATCC 700027 / DSM 9790 / JCM 10055 / NBRC 100828 / KAW 2/3)</name>
    <dbReference type="NCBI Taxonomy" id="1122961"/>
    <lineage>
        <taxon>Archaea</taxon>
        <taxon>Methanobacteriati</taxon>
        <taxon>Thermoplasmatota</taxon>
        <taxon>Thermoplasmata</taxon>
        <taxon>Thermoplasmatales</taxon>
        <taxon>Picrophilaceae</taxon>
        <taxon>Picrophilus</taxon>
    </lineage>
</organism>